<evidence type="ECO:0000313" key="3">
    <source>
        <dbReference type="Proteomes" id="UP000199603"/>
    </source>
</evidence>
<protein>
    <recommendedName>
        <fullName evidence="1">Metanogen output domain-containing protein</fullName>
    </recommendedName>
</protein>
<proteinExistence type="predicted"/>
<name>A0A1G6RVD3_9GAMM</name>
<evidence type="ECO:0000259" key="1">
    <source>
        <dbReference type="Pfam" id="PF18546"/>
    </source>
</evidence>
<reference evidence="2 3" key="1">
    <citation type="submission" date="2016-10" db="EMBL/GenBank/DDBJ databases">
        <authorList>
            <person name="de Groot N.N."/>
        </authorList>
    </citation>
    <scope>NUCLEOTIDE SEQUENCE [LARGE SCALE GENOMIC DNA]</scope>
    <source>
        <strain evidence="2 3">DSM 16957</strain>
    </source>
</reference>
<dbReference type="Proteomes" id="UP000199603">
    <property type="component" value="Unassembled WGS sequence"/>
</dbReference>
<sequence length="175" mass="18813">MQDTITAPPAGLDRDVFLRQLLRELAGVLEEVVGLQEAEGFVALVGQRIADWMDAGYRQAYGVDALSAKEVAEVLVDLKRRIQGGFRLVSISDEAIVLSNDRCPFGDLVKGRVSLCQMTTSVFGTITAENLGYARVHIDESIAAGFPGCKVRIALLPTHPADSAPGVEFVRGARA</sequence>
<dbReference type="OrthoDB" id="260231at2"/>
<evidence type="ECO:0000313" key="2">
    <source>
        <dbReference type="EMBL" id="SDD08602.1"/>
    </source>
</evidence>
<dbReference type="RefSeq" id="WP_091237609.1">
    <property type="nucleotide sequence ID" value="NZ_FNAG01000001.1"/>
</dbReference>
<dbReference type="InterPro" id="IPR041359">
    <property type="entry name" value="MetOD1"/>
</dbReference>
<dbReference type="STRING" id="265719.SAMN04488509_101124"/>
<dbReference type="Pfam" id="PF18546">
    <property type="entry name" value="MetOD1"/>
    <property type="match status" value="1"/>
</dbReference>
<organism evidence="2 3">
    <name type="scientific">Aquimonas voraii</name>
    <dbReference type="NCBI Taxonomy" id="265719"/>
    <lineage>
        <taxon>Bacteria</taxon>
        <taxon>Pseudomonadati</taxon>
        <taxon>Pseudomonadota</taxon>
        <taxon>Gammaproteobacteria</taxon>
        <taxon>Lysobacterales</taxon>
        <taxon>Lysobacteraceae</taxon>
        <taxon>Aquimonas</taxon>
    </lineage>
</organism>
<feature type="domain" description="Metanogen output" evidence="1">
    <location>
        <begin position="22"/>
        <end position="153"/>
    </location>
</feature>
<keyword evidence="3" id="KW-1185">Reference proteome</keyword>
<gene>
    <name evidence="2" type="ORF">SAMN04488509_101124</name>
</gene>
<accession>A0A1G6RVD3</accession>
<dbReference type="EMBL" id="FNAG01000001">
    <property type="protein sequence ID" value="SDD08602.1"/>
    <property type="molecule type" value="Genomic_DNA"/>
</dbReference>
<dbReference type="AlphaFoldDB" id="A0A1G6RVD3"/>